<name>A0A7H9HPZ5_9SACH</name>
<dbReference type="EC" id="2.5.1.18" evidence="2"/>
<proteinExistence type="inferred from homology"/>
<dbReference type="OrthoDB" id="2098326at2759"/>
<dbReference type="Pfam" id="PF02798">
    <property type="entry name" value="GST_N"/>
    <property type="match status" value="1"/>
</dbReference>
<dbReference type="PANTHER" id="PTHR44051:SF9">
    <property type="entry name" value="GLUTATHIONE S-TRANSFERASE 1"/>
    <property type="match status" value="1"/>
</dbReference>
<dbReference type="Proteomes" id="UP000510647">
    <property type="component" value="Chromosome 2"/>
</dbReference>
<feature type="domain" description="GST N-terminal" evidence="6">
    <location>
        <begin position="3"/>
        <end position="90"/>
    </location>
</feature>
<dbReference type="GO" id="GO:0004602">
    <property type="term" value="F:glutathione peroxidase activity"/>
    <property type="evidence" value="ECO:0007669"/>
    <property type="project" value="UniProtKB-ARBA"/>
</dbReference>
<dbReference type="SUPFAM" id="SSF47616">
    <property type="entry name" value="GST C-terminal domain-like"/>
    <property type="match status" value="1"/>
</dbReference>
<dbReference type="EMBL" id="CP059268">
    <property type="protein sequence ID" value="QLQ79351.1"/>
    <property type="molecule type" value="Genomic_DNA"/>
</dbReference>
<dbReference type="GO" id="GO:0005737">
    <property type="term" value="C:cytoplasm"/>
    <property type="evidence" value="ECO:0007669"/>
    <property type="project" value="UniProtKB-ARBA"/>
</dbReference>
<dbReference type="AlphaFoldDB" id="A0A7H9HPZ5"/>
<evidence type="ECO:0000256" key="5">
    <source>
        <dbReference type="RuleBase" id="RU003494"/>
    </source>
</evidence>
<dbReference type="InterPro" id="IPR004045">
    <property type="entry name" value="Glutathione_S-Trfase_N"/>
</dbReference>
<evidence type="ECO:0000256" key="1">
    <source>
        <dbReference type="ARBA" id="ARBA00007409"/>
    </source>
</evidence>
<comment type="similarity">
    <text evidence="1 5">Belongs to the GST superfamily.</text>
</comment>
<keyword evidence="3" id="KW-0808">Transferase</keyword>
<sequence length="234" mass="26406">MALPLIRVHWLNDSRAFRLLFLLEQLKLDYEIVSHRRDKNFRAPEELKKIHPLGRAPLVELEDRTSGKKKVLAESGYIFQYILTHFDTDGILNNNDPNTAEKVQYYLHYVEGSLQPPLMLEFILSMAKKVSGPFPISYLVGMVTGRISSKYSAGELKNQMAYVESEIAKNQGFLVGGKLSAADILISYPLMSVFDLGLAHKKDYPNISNLLDTLSTLDSYSSAKRKAESLGSNY</sequence>
<dbReference type="Gene3D" id="3.40.30.10">
    <property type="entry name" value="Glutaredoxin"/>
    <property type="match status" value="1"/>
</dbReference>
<evidence type="ECO:0000259" key="6">
    <source>
        <dbReference type="PROSITE" id="PS50404"/>
    </source>
</evidence>
<dbReference type="FunFam" id="3.40.30.10:FF:000156">
    <property type="entry name" value="Glutathione S-transferase 1"/>
    <property type="match status" value="1"/>
</dbReference>
<dbReference type="GO" id="GO:0004364">
    <property type="term" value="F:glutathione transferase activity"/>
    <property type="evidence" value="ECO:0007669"/>
    <property type="project" value="UniProtKB-EC"/>
</dbReference>
<dbReference type="InterPro" id="IPR004046">
    <property type="entry name" value="GST_C"/>
</dbReference>
<dbReference type="InterPro" id="IPR036282">
    <property type="entry name" value="Glutathione-S-Trfase_C_sf"/>
</dbReference>
<dbReference type="CDD" id="cd03046">
    <property type="entry name" value="GST_N_GTT1_like"/>
    <property type="match status" value="1"/>
</dbReference>
<dbReference type="Gene3D" id="1.20.1050.10">
    <property type="match status" value="1"/>
</dbReference>
<dbReference type="Pfam" id="PF00043">
    <property type="entry name" value="GST_C"/>
    <property type="match status" value="1"/>
</dbReference>
<dbReference type="InterPro" id="IPR040079">
    <property type="entry name" value="Glutathione_S-Trfase"/>
</dbReference>
<dbReference type="SUPFAM" id="SSF52833">
    <property type="entry name" value="Thioredoxin-like"/>
    <property type="match status" value="1"/>
</dbReference>
<evidence type="ECO:0000256" key="3">
    <source>
        <dbReference type="ARBA" id="ARBA00022679"/>
    </source>
</evidence>
<dbReference type="SFLD" id="SFLDG00358">
    <property type="entry name" value="Main_(cytGST)"/>
    <property type="match status" value="1"/>
</dbReference>
<keyword evidence="8" id="KW-1185">Reference proteome</keyword>
<gene>
    <name evidence="7" type="ORF">HG537_0B06990</name>
</gene>
<accession>A0A7H9HPZ5</accession>
<evidence type="ECO:0000256" key="4">
    <source>
        <dbReference type="ARBA" id="ARBA00047960"/>
    </source>
</evidence>
<dbReference type="PROSITE" id="PS50404">
    <property type="entry name" value="GST_NTER"/>
    <property type="match status" value="1"/>
</dbReference>
<organism evidence="7 8">
    <name type="scientific">Torulaspora globosa</name>
    <dbReference type="NCBI Taxonomy" id="48254"/>
    <lineage>
        <taxon>Eukaryota</taxon>
        <taxon>Fungi</taxon>
        <taxon>Dikarya</taxon>
        <taxon>Ascomycota</taxon>
        <taxon>Saccharomycotina</taxon>
        <taxon>Saccharomycetes</taxon>
        <taxon>Saccharomycetales</taxon>
        <taxon>Saccharomycetaceae</taxon>
        <taxon>Torulaspora</taxon>
    </lineage>
</organism>
<evidence type="ECO:0000256" key="2">
    <source>
        <dbReference type="ARBA" id="ARBA00012452"/>
    </source>
</evidence>
<protein>
    <recommendedName>
        <fullName evidence="2">glutathione transferase</fullName>
        <ecNumber evidence="2">2.5.1.18</ecNumber>
    </recommendedName>
</protein>
<comment type="catalytic activity">
    <reaction evidence="4">
        <text>RX + glutathione = an S-substituted glutathione + a halide anion + H(+)</text>
        <dbReference type="Rhea" id="RHEA:16437"/>
        <dbReference type="ChEBI" id="CHEBI:15378"/>
        <dbReference type="ChEBI" id="CHEBI:16042"/>
        <dbReference type="ChEBI" id="CHEBI:17792"/>
        <dbReference type="ChEBI" id="CHEBI:57925"/>
        <dbReference type="ChEBI" id="CHEBI:90779"/>
        <dbReference type="EC" id="2.5.1.18"/>
    </reaction>
</comment>
<evidence type="ECO:0000313" key="8">
    <source>
        <dbReference type="Proteomes" id="UP000510647"/>
    </source>
</evidence>
<dbReference type="SFLD" id="SFLDS00019">
    <property type="entry name" value="Glutathione_Transferase_(cytos"/>
    <property type="match status" value="1"/>
</dbReference>
<dbReference type="InterPro" id="IPR036249">
    <property type="entry name" value="Thioredoxin-like_sf"/>
</dbReference>
<dbReference type="PANTHER" id="PTHR44051">
    <property type="entry name" value="GLUTATHIONE S-TRANSFERASE-RELATED"/>
    <property type="match status" value="1"/>
</dbReference>
<reference evidence="7 8" key="1">
    <citation type="submission" date="2020-06" db="EMBL/GenBank/DDBJ databases">
        <title>The yeast mating-type switching endonuclease HO is a domesticated member of an unorthodox homing genetic element family.</title>
        <authorList>
            <person name="Coughlan A.Y."/>
            <person name="Lombardi L."/>
            <person name="Braun-Galleani S."/>
            <person name="Martos A.R."/>
            <person name="Galeote V."/>
            <person name="Bigey F."/>
            <person name="Dequin S."/>
            <person name="Byrne K.P."/>
            <person name="Wolfe K.H."/>
        </authorList>
    </citation>
    <scope>NUCLEOTIDE SEQUENCE [LARGE SCALE GENOMIC DNA]</scope>
    <source>
        <strain evidence="7 8">CBS2947</strain>
    </source>
</reference>
<evidence type="ECO:0000313" key="7">
    <source>
        <dbReference type="EMBL" id="QLQ79351.1"/>
    </source>
</evidence>